<accession>A0AAD5QHR4</accession>
<evidence type="ECO:0000313" key="1">
    <source>
        <dbReference type="EMBL" id="KAJ1348655.1"/>
    </source>
</evidence>
<reference evidence="1" key="1">
    <citation type="submission" date="2021-06" db="EMBL/GenBank/DDBJ databases">
        <title>Parelaphostrongylus tenuis whole genome reference sequence.</title>
        <authorList>
            <person name="Garwood T.J."/>
            <person name="Larsen P.A."/>
            <person name="Fountain-Jones N.M."/>
            <person name="Garbe J.R."/>
            <person name="Macchietto M.G."/>
            <person name="Kania S.A."/>
            <person name="Gerhold R.W."/>
            <person name="Richards J.E."/>
            <person name="Wolf T.M."/>
        </authorList>
    </citation>
    <scope>NUCLEOTIDE SEQUENCE</scope>
    <source>
        <strain evidence="1">MNPRO001-30</strain>
        <tissue evidence="1">Meninges</tissue>
    </source>
</reference>
<dbReference type="EMBL" id="JAHQIW010000536">
    <property type="protein sequence ID" value="KAJ1348655.1"/>
    <property type="molecule type" value="Genomic_DNA"/>
</dbReference>
<evidence type="ECO:0000313" key="2">
    <source>
        <dbReference type="Proteomes" id="UP001196413"/>
    </source>
</evidence>
<protein>
    <submittedName>
        <fullName evidence="1">Uncharacterized protein</fullName>
    </submittedName>
</protein>
<comment type="caution">
    <text evidence="1">The sequence shown here is derived from an EMBL/GenBank/DDBJ whole genome shotgun (WGS) entry which is preliminary data.</text>
</comment>
<dbReference type="Proteomes" id="UP001196413">
    <property type="component" value="Unassembled WGS sequence"/>
</dbReference>
<gene>
    <name evidence="1" type="ORF">KIN20_004006</name>
</gene>
<sequence length="183" mass="20591">MQNIRHKWKLNPPLLIPEERATTNTTHSDCTVRMSVSTVALLLLIAGERWGWSSNPSASRRASRPLGHGVPTTQQTWRSVSVLPVQAMAETHRTSSVVDSVETILYLQLAIYQNNHYGHSYHSKVAGHTVKAYQTYYPSAPSYHYTNQPTHHYCNIPPDLWCDSAQAASAMWCSTSMRCTTFS</sequence>
<keyword evidence="2" id="KW-1185">Reference proteome</keyword>
<proteinExistence type="predicted"/>
<organism evidence="1 2">
    <name type="scientific">Parelaphostrongylus tenuis</name>
    <name type="common">Meningeal worm</name>
    <dbReference type="NCBI Taxonomy" id="148309"/>
    <lineage>
        <taxon>Eukaryota</taxon>
        <taxon>Metazoa</taxon>
        <taxon>Ecdysozoa</taxon>
        <taxon>Nematoda</taxon>
        <taxon>Chromadorea</taxon>
        <taxon>Rhabditida</taxon>
        <taxon>Rhabditina</taxon>
        <taxon>Rhabditomorpha</taxon>
        <taxon>Strongyloidea</taxon>
        <taxon>Metastrongylidae</taxon>
        <taxon>Parelaphostrongylus</taxon>
    </lineage>
</organism>
<dbReference type="AlphaFoldDB" id="A0AAD5QHR4"/>
<name>A0AAD5QHR4_PARTN</name>